<accession>A0A4Q9M712</accession>
<organism evidence="1">
    <name type="scientific">Dichomitus squalens</name>
    <dbReference type="NCBI Taxonomy" id="114155"/>
    <lineage>
        <taxon>Eukaryota</taxon>
        <taxon>Fungi</taxon>
        <taxon>Dikarya</taxon>
        <taxon>Basidiomycota</taxon>
        <taxon>Agaricomycotina</taxon>
        <taxon>Agaricomycetes</taxon>
        <taxon>Polyporales</taxon>
        <taxon>Polyporaceae</taxon>
        <taxon>Dichomitus</taxon>
    </lineage>
</organism>
<name>A0A4Q9M712_9APHY</name>
<gene>
    <name evidence="1" type="ORF">BD311DRAFT_676820</name>
</gene>
<dbReference type="Proteomes" id="UP000292957">
    <property type="component" value="Unassembled WGS sequence"/>
</dbReference>
<reference evidence="1" key="1">
    <citation type="submission" date="2019-01" db="EMBL/GenBank/DDBJ databases">
        <title>Draft genome sequences of three monokaryotic isolates of the white-rot basidiomycete fungus Dichomitus squalens.</title>
        <authorList>
            <consortium name="DOE Joint Genome Institute"/>
            <person name="Lopez S.C."/>
            <person name="Andreopoulos B."/>
            <person name="Pangilinan J."/>
            <person name="Lipzen A."/>
            <person name="Riley R."/>
            <person name="Ahrendt S."/>
            <person name="Ng V."/>
            <person name="Barry K."/>
            <person name="Daum C."/>
            <person name="Grigoriev I.V."/>
            <person name="Hilden K.S."/>
            <person name="Makela M.R."/>
            <person name="de Vries R.P."/>
        </authorList>
    </citation>
    <scope>NUCLEOTIDE SEQUENCE [LARGE SCALE GENOMIC DNA]</scope>
    <source>
        <strain evidence="1">OM18370.1</strain>
    </source>
</reference>
<sequence>MCYHQVQPTPYNPPRPSLLCVATTELVVAADIIISLLPVPFHPSVAELCNVLLAQLQ</sequence>
<evidence type="ECO:0000313" key="1">
    <source>
        <dbReference type="EMBL" id="TBU22127.1"/>
    </source>
</evidence>
<dbReference type="EMBL" id="ML143556">
    <property type="protein sequence ID" value="TBU22127.1"/>
    <property type="molecule type" value="Genomic_DNA"/>
</dbReference>
<dbReference type="AlphaFoldDB" id="A0A4Q9M712"/>
<protein>
    <submittedName>
        <fullName evidence="1">Uncharacterized protein</fullName>
    </submittedName>
</protein>
<proteinExistence type="predicted"/>